<dbReference type="PANTHER" id="PTHR13149">
    <property type="entry name" value="VACUOLAR PROTEIN SORTING-ASSOCIATED PROTEIN VPS25"/>
    <property type="match status" value="1"/>
</dbReference>
<dbReference type="InterPro" id="IPR014041">
    <property type="entry name" value="ESCRT-II_cplx_Vps25-sub_N"/>
</dbReference>
<dbReference type="Gene3D" id="1.10.10.10">
    <property type="entry name" value="Winged helix-like DNA-binding domain superfamily/Winged helix DNA-binding domain"/>
    <property type="match status" value="1"/>
</dbReference>
<dbReference type="InterPro" id="IPR036390">
    <property type="entry name" value="WH_DNA-bd_sf"/>
</dbReference>
<evidence type="ECO:0000313" key="4">
    <source>
        <dbReference type="EMBL" id="CCA70113.1"/>
    </source>
</evidence>
<dbReference type="GO" id="GO:0042803">
    <property type="term" value="F:protein homodimerization activity"/>
    <property type="evidence" value="ECO:0007669"/>
    <property type="project" value="TreeGrafter"/>
</dbReference>
<dbReference type="GO" id="GO:0005198">
    <property type="term" value="F:structural molecule activity"/>
    <property type="evidence" value="ECO:0007669"/>
    <property type="project" value="TreeGrafter"/>
</dbReference>
<comment type="caution">
    <text evidence="4">The sequence shown here is derived from an EMBL/GenBank/DDBJ whole genome shotgun (WGS) entry which is preliminary data.</text>
</comment>
<dbReference type="AlphaFoldDB" id="G4TFJ7"/>
<dbReference type="Pfam" id="PF05871">
    <property type="entry name" value="ESCRT-II"/>
    <property type="match status" value="1"/>
</dbReference>
<evidence type="ECO:0000256" key="2">
    <source>
        <dbReference type="ARBA" id="ARBA00022448"/>
    </source>
</evidence>
<protein>
    <recommendedName>
        <fullName evidence="6">Vacuolar protein-sorting-associated protein 25</fullName>
    </recommendedName>
</protein>
<evidence type="ECO:0000256" key="1">
    <source>
        <dbReference type="ARBA" id="ARBA00009674"/>
    </source>
</evidence>
<dbReference type="EMBL" id="CAFZ01000072">
    <property type="protein sequence ID" value="CCA70113.1"/>
    <property type="molecule type" value="Genomic_DNA"/>
</dbReference>
<evidence type="ECO:0000313" key="5">
    <source>
        <dbReference type="Proteomes" id="UP000007148"/>
    </source>
</evidence>
<gene>
    <name evidence="4" type="ORF">PIIN_04052</name>
</gene>
<dbReference type="InParanoid" id="G4TFJ7"/>
<organism evidence="4 5">
    <name type="scientific">Serendipita indica (strain DSM 11827)</name>
    <name type="common">Root endophyte fungus</name>
    <name type="synonym">Piriformospora indica</name>
    <dbReference type="NCBI Taxonomy" id="1109443"/>
    <lineage>
        <taxon>Eukaryota</taxon>
        <taxon>Fungi</taxon>
        <taxon>Dikarya</taxon>
        <taxon>Basidiomycota</taxon>
        <taxon>Agaricomycotina</taxon>
        <taxon>Agaricomycetes</taxon>
        <taxon>Sebacinales</taxon>
        <taxon>Serendipitaceae</taxon>
        <taxon>Serendipita</taxon>
    </lineage>
</organism>
<dbReference type="OMA" id="TRCLIMW"/>
<accession>G4TFJ7</accession>
<dbReference type="SUPFAM" id="SSF46785">
    <property type="entry name" value="Winged helix' DNA-binding domain"/>
    <property type="match status" value="2"/>
</dbReference>
<dbReference type="InterPro" id="IPR036388">
    <property type="entry name" value="WH-like_DNA-bd_sf"/>
</dbReference>
<reference evidence="4 5" key="1">
    <citation type="journal article" date="2011" name="PLoS Pathog.">
        <title>Endophytic Life Strategies Decoded by Genome and Transcriptome Analyses of the Mutualistic Root Symbiont Piriformospora indica.</title>
        <authorList>
            <person name="Zuccaro A."/>
            <person name="Lahrmann U."/>
            <person name="Guldener U."/>
            <person name="Langen G."/>
            <person name="Pfiffi S."/>
            <person name="Biedenkopf D."/>
            <person name="Wong P."/>
            <person name="Samans B."/>
            <person name="Grimm C."/>
            <person name="Basiewicz M."/>
            <person name="Murat C."/>
            <person name="Martin F."/>
            <person name="Kogel K.H."/>
        </authorList>
    </citation>
    <scope>NUCLEOTIDE SEQUENCE [LARGE SCALE GENOMIC DNA]</scope>
    <source>
        <strain evidence="4 5">DSM 11827</strain>
    </source>
</reference>
<proteinExistence type="inferred from homology"/>
<evidence type="ECO:0008006" key="6">
    <source>
        <dbReference type="Google" id="ProtNLM"/>
    </source>
</evidence>
<dbReference type="GO" id="GO:0000814">
    <property type="term" value="C:ESCRT II complex"/>
    <property type="evidence" value="ECO:0007669"/>
    <property type="project" value="InterPro"/>
</dbReference>
<dbReference type="STRING" id="1109443.G4TFJ7"/>
<keyword evidence="2" id="KW-0813">Transport</keyword>
<dbReference type="HOGENOM" id="CLU_087657_0_1_1"/>
<dbReference type="InterPro" id="IPR008570">
    <property type="entry name" value="ESCRT-II_cplx_Vps25-sub"/>
</dbReference>
<keyword evidence="3" id="KW-0653">Protein transport</keyword>
<sequence>MGSRKLQTHIAPSGYKLPSIHAFPPFFCFQPAAKTRVSQDDQWVQLILSYARFRRLFTLTVDDAEKTGSDWEEVLINERINRRLTKQQVRTLLQMLVARGQATYEPPRQDDSVLLYWRKPGEWAEVLHSWAVSTGQLNTIMTFYEIQAPSLPSELSDIPTPLLKRAIDILTKTNRAQIIESGEGDGVRFFAGS</sequence>
<evidence type="ECO:0000256" key="3">
    <source>
        <dbReference type="ARBA" id="ARBA00022927"/>
    </source>
</evidence>
<comment type="similarity">
    <text evidence="1">Belongs to the VPS25 family.</text>
</comment>
<dbReference type="eggNOG" id="KOG4068">
    <property type="taxonomic scope" value="Eukaryota"/>
</dbReference>
<dbReference type="GO" id="GO:0043328">
    <property type="term" value="P:protein transport to vacuole involved in ubiquitin-dependent protein catabolic process via the multivesicular body sorting pathway"/>
    <property type="evidence" value="ECO:0007669"/>
    <property type="project" value="TreeGrafter"/>
</dbReference>
<name>G4TFJ7_SERID</name>
<dbReference type="FunCoup" id="G4TFJ7">
    <property type="interactions" value="233"/>
</dbReference>
<dbReference type="Gene3D" id="1.10.10.570">
    <property type="entry name" value="Winged helix' DNA-binding domain. Chain C. Domain 1"/>
    <property type="match status" value="1"/>
</dbReference>
<dbReference type="PANTHER" id="PTHR13149:SF0">
    <property type="entry name" value="VACUOLAR PROTEIN-SORTING-ASSOCIATED PROTEIN 25"/>
    <property type="match status" value="1"/>
</dbReference>
<dbReference type="Proteomes" id="UP000007148">
    <property type="component" value="Unassembled WGS sequence"/>
</dbReference>
<dbReference type="OrthoDB" id="245150at2759"/>
<keyword evidence="5" id="KW-1185">Reference proteome</keyword>